<dbReference type="OrthoDB" id="344730at2"/>
<dbReference type="InterPro" id="IPR029069">
    <property type="entry name" value="HotDog_dom_sf"/>
</dbReference>
<dbReference type="Pfam" id="PF03061">
    <property type="entry name" value="4HBT"/>
    <property type="match status" value="1"/>
</dbReference>
<dbReference type="Proteomes" id="UP000244906">
    <property type="component" value="Unassembled WGS sequence"/>
</dbReference>
<dbReference type="SUPFAM" id="SSF54637">
    <property type="entry name" value="Thioesterase/thiol ester dehydrase-isomerase"/>
    <property type="match status" value="1"/>
</dbReference>
<sequence>MSEVPQKRLSKQTEHYQSLESMYLSAPVNQIYLPKITVSEAQAVIEIEVDPKLFHSAGAVHGSVYFKMLDDAAFFAANSLEPELFVLTTSFTTYITRPISNGKMRSVGKVVNMNRSQWIVEAVVYDGQDREIGRGNGLFVRSKQLLNQVPGYSAE</sequence>
<comment type="caution">
    <text evidence="3">The sequence shown here is derived from an EMBL/GenBank/DDBJ whole genome shotgun (WGS) entry which is preliminary data.</text>
</comment>
<evidence type="ECO:0000313" key="3">
    <source>
        <dbReference type="EMBL" id="PVZ68153.1"/>
    </source>
</evidence>
<proteinExistence type="predicted"/>
<evidence type="ECO:0000256" key="1">
    <source>
        <dbReference type="ARBA" id="ARBA00022801"/>
    </source>
</evidence>
<keyword evidence="1" id="KW-0378">Hydrolase</keyword>
<feature type="domain" description="Thioesterase" evidence="2">
    <location>
        <begin position="58"/>
        <end position="131"/>
    </location>
</feature>
<evidence type="ECO:0000313" key="4">
    <source>
        <dbReference type="Proteomes" id="UP000244906"/>
    </source>
</evidence>
<dbReference type="NCBIfam" id="TIGR00369">
    <property type="entry name" value="unchar_dom_1"/>
    <property type="match status" value="1"/>
</dbReference>
<organism evidence="3 4">
    <name type="scientific">Pelagibaculum spongiae</name>
    <dbReference type="NCBI Taxonomy" id="2080658"/>
    <lineage>
        <taxon>Bacteria</taxon>
        <taxon>Pseudomonadati</taxon>
        <taxon>Pseudomonadota</taxon>
        <taxon>Gammaproteobacteria</taxon>
        <taxon>Oceanospirillales</taxon>
        <taxon>Pelagibaculum</taxon>
    </lineage>
</organism>
<dbReference type="CDD" id="cd03443">
    <property type="entry name" value="PaaI_thioesterase"/>
    <property type="match status" value="1"/>
</dbReference>
<reference evidence="3 4" key="1">
    <citation type="submission" date="2018-04" db="EMBL/GenBank/DDBJ databases">
        <title>Thalassorhabdus spongiae gen. nov., sp. nov., isolated from a marine sponge in South-West Iceland.</title>
        <authorList>
            <person name="Knobloch S."/>
            <person name="Daussin A."/>
            <person name="Johannsson R."/>
            <person name="Marteinsson V.T."/>
        </authorList>
    </citation>
    <scope>NUCLEOTIDE SEQUENCE [LARGE SCALE GENOMIC DNA]</scope>
    <source>
        <strain evidence="3 4">Hp12</strain>
    </source>
</reference>
<protein>
    <submittedName>
        <fullName evidence="3">Thioesterase</fullName>
    </submittedName>
</protein>
<dbReference type="Gene3D" id="3.10.129.10">
    <property type="entry name" value="Hotdog Thioesterase"/>
    <property type="match status" value="1"/>
</dbReference>
<dbReference type="GO" id="GO:0016289">
    <property type="term" value="F:acyl-CoA hydrolase activity"/>
    <property type="evidence" value="ECO:0007669"/>
    <property type="project" value="UniProtKB-ARBA"/>
</dbReference>
<dbReference type="AlphaFoldDB" id="A0A2V1GZC0"/>
<dbReference type="RefSeq" id="WP_116687482.1">
    <property type="nucleotide sequence ID" value="NZ_CAWNYD010000005.1"/>
</dbReference>
<evidence type="ECO:0000259" key="2">
    <source>
        <dbReference type="Pfam" id="PF03061"/>
    </source>
</evidence>
<dbReference type="InterPro" id="IPR003736">
    <property type="entry name" value="PAAI_dom"/>
</dbReference>
<dbReference type="EMBL" id="QDDL01000005">
    <property type="protein sequence ID" value="PVZ68153.1"/>
    <property type="molecule type" value="Genomic_DNA"/>
</dbReference>
<name>A0A2V1GZC0_9GAMM</name>
<accession>A0A2V1GZC0</accession>
<keyword evidence="4" id="KW-1185">Reference proteome</keyword>
<gene>
    <name evidence="3" type="ORF">DC094_12685</name>
</gene>
<dbReference type="InterPro" id="IPR006683">
    <property type="entry name" value="Thioestr_dom"/>
</dbReference>